<name>A0A6C0DR28_9ZZZZ</name>
<proteinExistence type="predicted"/>
<dbReference type="EMBL" id="MN739660">
    <property type="protein sequence ID" value="QHT18881.1"/>
    <property type="molecule type" value="Genomic_DNA"/>
</dbReference>
<feature type="region of interest" description="Disordered" evidence="1">
    <location>
        <begin position="38"/>
        <end position="58"/>
    </location>
</feature>
<evidence type="ECO:0000256" key="1">
    <source>
        <dbReference type="SAM" id="MobiDB-lite"/>
    </source>
</evidence>
<accession>A0A6C0DR28</accession>
<organism evidence="2">
    <name type="scientific">viral metagenome</name>
    <dbReference type="NCBI Taxonomy" id="1070528"/>
    <lineage>
        <taxon>unclassified sequences</taxon>
        <taxon>metagenomes</taxon>
        <taxon>organismal metagenomes</taxon>
    </lineage>
</organism>
<reference evidence="2" key="1">
    <citation type="journal article" date="2020" name="Nature">
        <title>Giant virus diversity and host interactions through global metagenomics.</title>
        <authorList>
            <person name="Schulz F."/>
            <person name="Roux S."/>
            <person name="Paez-Espino D."/>
            <person name="Jungbluth S."/>
            <person name="Walsh D.A."/>
            <person name="Denef V.J."/>
            <person name="McMahon K.D."/>
            <person name="Konstantinidis K.T."/>
            <person name="Eloe-Fadrosh E.A."/>
            <person name="Kyrpides N.C."/>
            <person name="Woyke T."/>
        </authorList>
    </citation>
    <scope>NUCLEOTIDE SEQUENCE</scope>
    <source>
        <strain evidence="2">GVMAG-M-3300023174-49</strain>
    </source>
</reference>
<feature type="region of interest" description="Disordered" evidence="1">
    <location>
        <begin position="70"/>
        <end position="101"/>
    </location>
</feature>
<feature type="compositionally biased region" description="Basic residues" evidence="1">
    <location>
        <begin position="41"/>
        <end position="55"/>
    </location>
</feature>
<sequence length="101" mass="11197">MSAFSNSDIVGVDINDNSTVLPKDTFADTGGITMIYESKGGRKSKDKKSARKKKSKAIEIMENQREDVRVCNNTSSGGKKSKKTKSKRSKSCKQKIINIYM</sequence>
<dbReference type="AlphaFoldDB" id="A0A6C0DR28"/>
<protein>
    <submittedName>
        <fullName evidence="2">Uncharacterized protein</fullName>
    </submittedName>
</protein>
<feature type="compositionally biased region" description="Basic residues" evidence="1">
    <location>
        <begin position="79"/>
        <end position="93"/>
    </location>
</feature>
<evidence type="ECO:0000313" key="2">
    <source>
        <dbReference type="EMBL" id="QHT18881.1"/>
    </source>
</evidence>